<proteinExistence type="predicted"/>
<dbReference type="PANTHER" id="PTHR12697:SF5">
    <property type="entry name" value="DEOXYHYPUSINE HYDROXYLASE"/>
    <property type="match status" value="1"/>
</dbReference>
<dbReference type="InterPro" id="IPR016024">
    <property type="entry name" value="ARM-type_fold"/>
</dbReference>
<keyword evidence="2" id="KW-0605">Phycobilisome</keyword>
<dbReference type="AlphaFoldDB" id="B7K875"/>
<keyword evidence="4" id="KW-1185">Reference proteome</keyword>
<keyword evidence="1" id="KW-0042">Antenna complex</keyword>
<name>B7K875_GLOC7</name>
<dbReference type="SUPFAM" id="SSF48371">
    <property type="entry name" value="ARM repeat"/>
    <property type="match status" value="1"/>
</dbReference>
<dbReference type="Gene3D" id="1.25.10.10">
    <property type="entry name" value="Leucine-rich Repeat Variant"/>
    <property type="match status" value="2"/>
</dbReference>
<sequence length="219" mass="24865">MELEQLRTYLNSSDSQNRLKALVELRNYDSEVAVPLLISRMQDQEFIIRSFVAMGLGRKKSPDSYNALLELIKFDKDPNVRAEAANSLSFYGEPSIPHLVALFKKDKNWLVRKSILAAMADLNVPEEFFELCLEGLKDQDMTIQETAVDGLALLAYTLKENAALTRLLSLVNNPSWRIRARVARALSKYNNFEAQEALIQLKQDDDYRVVGAVLETLLP</sequence>
<dbReference type="SMART" id="SM00567">
    <property type="entry name" value="EZ_HEAT"/>
    <property type="match status" value="3"/>
</dbReference>
<dbReference type="GO" id="GO:0019135">
    <property type="term" value="F:deoxyhypusine monooxygenase activity"/>
    <property type="evidence" value="ECO:0007669"/>
    <property type="project" value="TreeGrafter"/>
</dbReference>
<dbReference type="GO" id="GO:0030089">
    <property type="term" value="C:phycobilisome"/>
    <property type="evidence" value="ECO:0007669"/>
    <property type="project" value="UniProtKB-KW"/>
</dbReference>
<dbReference type="Pfam" id="PF13646">
    <property type="entry name" value="HEAT_2"/>
    <property type="match status" value="2"/>
</dbReference>
<accession>B7K875</accession>
<dbReference type="STRING" id="65393.PCC7424_1391"/>
<dbReference type="eggNOG" id="COG1413">
    <property type="taxonomic scope" value="Bacteria"/>
</dbReference>
<dbReference type="Proteomes" id="UP000002384">
    <property type="component" value="Chromosome"/>
</dbReference>
<dbReference type="InterPro" id="IPR011989">
    <property type="entry name" value="ARM-like"/>
</dbReference>
<dbReference type="EMBL" id="CP001291">
    <property type="protein sequence ID" value="ACK69835.1"/>
    <property type="molecule type" value="Genomic_DNA"/>
</dbReference>
<evidence type="ECO:0000313" key="4">
    <source>
        <dbReference type="Proteomes" id="UP000002384"/>
    </source>
</evidence>
<protein>
    <submittedName>
        <fullName evidence="3">HEAT domain containing protein</fullName>
    </submittedName>
</protein>
<organism evidence="3 4">
    <name type="scientific">Gloeothece citriformis (strain PCC 7424)</name>
    <name type="common">Cyanothece sp. (strain PCC 7424)</name>
    <dbReference type="NCBI Taxonomy" id="65393"/>
    <lineage>
        <taxon>Bacteria</taxon>
        <taxon>Bacillati</taxon>
        <taxon>Cyanobacteriota</taxon>
        <taxon>Cyanophyceae</taxon>
        <taxon>Oscillatoriophycideae</taxon>
        <taxon>Chroococcales</taxon>
        <taxon>Aphanothecaceae</taxon>
        <taxon>Gloeothece</taxon>
        <taxon>Gloeothece citriformis</taxon>
    </lineage>
</organism>
<dbReference type="KEGG" id="cyc:PCC7424_1391"/>
<reference evidence="4" key="1">
    <citation type="journal article" date="2011" name="MBio">
        <title>Novel metabolic attributes of the genus Cyanothece, comprising a group of unicellular nitrogen-fixing Cyanobacteria.</title>
        <authorList>
            <person name="Bandyopadhyay A."/>
            <person name="Elvitigala T."/>
            <person name="Welsh E."/>
            <person name="Stockel J."/>
            <person name="Liberton M."/>
            <person name="Min H."/>
            <person name="Sherman L.A."/>
            <person name="Pakrasi H.B."/>
        </authorList>
    </citation>
    <scope>NUCLEOTIDE SEQUENCE [LARGE SCALE GENOMIC DNA]</scope>
    <source>
        <strain evidence="4">PCC 7424</strain>
    </source>
</reference>
<dbReference type="OrthoDB" id="423355at2"/>
<dbReference type="HOGENOM" id="CLU_101012_0_1_3"/>
<dbReference type="InterPro" id="IPR004155">
    <property type="entry name" value="PBS_lyase_HEAT"/>
</dbReference>
<evidence type="ECO:0000313" key="3">
    <source>
        <dbReference type="EMBL" id="ACK69835.1"/>
    </source>
</evidence>
<dbReference type="PANTHER" id="PTHR12697">
    <property type="entry name" value="PBS LYASE HEAT-LIKE PROTEIN"/>
    <property type="match status" value="1"/>
</dbReference>
<evidence type="ECO:0000256" key="2">
    <source>
        <dbReference type="ARBA" id="ARBA00022738"/>
    </source>
</evidence>
<evidence type="ECO:0000256" key="1">
    <source>
        <dbReference type="ARBA" id="ARBA00022549"/>
    </source>
</evidence>
<gene>
    <name evidence="3" type="ordered locus">PCC7424_1391</name>
</gene>